<dbReference type="InterPro" id="IPR025661">
    <property type="entry name" value="Pept_asp_AS"/>
</dbReference>
<keyword evidence="5" id="KW-0865">Zymogen</keyword>
<dbReference type="Pfam" id="PF00112">
    <property type="entry name" value="Peptidase_C1"/>
    <property type="match status" value="1"/>
</dbReference>
<evidence type="ECO:0000313" key="11">
    <source>
        <dbReference type="WBParaSite" id="Pan_g16614.t1"/>
    </source>
</evidence>
<evidence type="ECO:0000259" key="9">
    <source>
        <dbReference type="SMART" id="SM00848"/>
    </source>
</evidence>
<evidence type="ECO:0000313" key="10">
    <source>
        <dbReference type="Proteomes" id="UP000492821"/>
    </source>
</evidence>
<dbReference type="CDD" id="cd02248">
    <property type="entry name" value="Peptidase_C1A"/>
    <property type="match status" value="1"/>
</dbReference>
<keyword evidence="3" id="KW-0378">Hydrolase</keyword>
<dbReference type="SMART" id="SM00848">
    <property type="entry name" value="Inhibitor_I29"/>
    <property type="match status" value="1"/>
</dbReference>
<evidence type="ECO:0000256" key="2">
    <source>
        <dbReference type="ARBA" id="ARBA00022670"/>
    </source>
</evidence>
<evidence type="ECO:0000256" key="6">
    <source>
        <dbReference type="ARBA" id="ARBA00023157"/>
    </source>
</evidence>
<evidence type="ECO:0000256" key="4">
    <source>
        <dbReference type="ARBA" id="ARBA00022807"/>
    </source>
</evidence>
<keyword evidence="10" id="KW-1185">Reference proteome</keyword>
<dbReference type="SUPFAM" id="SSF54001">
    <property type="entry name" value="Cysteine proteinases"/>
    <property type="match status" value="1"/>
</dbReference>
<dbReference type="WBParaSite" id="Pan_g16614.t1">
    <property type="protein sequence ID" value="Pan_g16614.t1"/>
    <property type="gene ID" value="Pan_g16614"/>
</dbReference>
<dbReference type="PROSITE" id="PS00640">
    <property type="entry name" value="THIOL_PROTEASE_ASN"/>
    <property type="match status" value="1"/>
</dbReference>
<dbReference type="SMART" id="SM00645">
    <property type="entry name" value="Pept_C1"/>
    <property type="match status" value="1"/>
</dbReference>
<accession>A0A7E4V661</accession>
<dbReference type="InterPro" id="IPR025660">
    <property type="entry name" value="Pept_his_AS"/>
</dbReference>
<dbReference type="InterPro" id="IPR000169">
    <property type="entry name" value="Pept_cys_AS"/>
</dbReference>
<keyword evidence="7" id="KW-0812">Transmembrane</keyword>
<dbReference type="InterPro" id="IPR038765">
    <property type="entry name" value="Papain-like_cys_pep_sf"/>
</dbReference>
<dbReference type="Gene3D" id="3.90.70.10">
    <property type="entry name" value="Cysteine proteinases"/>
    <property type="match status" value="1"/>
</dbReference>
<dbReference type="FunFam" id="3.90.70.10:FF:000103">
    <property type="entry name" value="Hypothetical LOC496748"/>
    <property type="match status" value="1"/>
</dbReference>
<organism evidence="10 11">
    <name type="scientific">Panagrellus redivivus</name>
    <name type="common">Microworm</name>
    <dbReference type="NCBI Taxonomy" id="6233"/>
    <lineage>
        <taxon>Eukaryota</taxon>
        <taxon>Metazoa</taxon>
        <taxon>Ecdysozoa</taxon>
        <taxon>Nematoda</taxon>
        <taxon>Chromadorea</taxon>
        <taxon>Rhabditida</taxon>
        <taxon>Tylenchina</taxon>
        <taxon>Panagrolaimomorpha</taxon>
        <taxon>Panagrolaimoidea</taxon>
        <taxon>Panagrolaimidae</taxon>
        <taxon>Panagrellus</taxon>
    </lineage>
</organism>
<reference evidence="10" key="1">
    <citation type="journal article" date="2013" name="Genetics">
        <title>The draft genome and transcriptome of Panagrellus redivivus are shaped by the harsh demands of a free-living lifestyle.</title>
        <authorList>
            <person name="Srinivasan J."/>
            <person name="Dillman A.R."/>
            <person name="Macchietto M.G."/>
            <person name="Heikkinen L."/>
            <person name="Lakso M."/>
            <person name="Fracchia K.M."/>
            <person name="Antoshechkin I."/>
            <person name="Mortazavi A."/>
            <person name="Wong G."/>
            <person name="Sternberg P.W."/>
        </authorList>
    </citation>
    <scope>NUCLEOTIDE SEQUENCE [LARGE SCALE GENOMIC DNA]</scope>
    <source>
        <strain evidence="10">MT8872</strain>
    </source>
</reference>
<feature type="transmembrane region" description="Helical" evidence="7">
    <location>
        <begin position="37"/>
        <end position="59"/>
    </location>
</feature>
<dbReference type="Proteomes" id="UP000492821">
    <property type="component" value="Unassembled WGS sequence"/>
</dbReference>
<evidence type="ECO:0000256" key="1">
    <source>
        <dbReference type="ARBA" id="ARBA00008455"/>
    </source>
</evidence>
<proteinExistence type="inferred from homology"/>
<dbReference type="InterPro" id="IPR013201">
    <property type="entry name" value="Prot_inhib_I29"/>
</dbReference>
<evidence type="ECO:0000256" key="5">
    <source>
        <dbReference type="ARBA" id="ARBA00023145"/>
    </source>
</evidence>
<evidence type="ECO:0000256" key="3">
    <source>
        <dbReference type="ARBA" id="ARBA00022801"/>
    </source>
</evidence>
<evidence type="ECO:0000259" key="8">
    <source>
        <dbReference type="SMART" id="SM00645"/>
    </source>
</evidence>
<dbReference type="InterPro" id="IPR000668">
    <property type="entry name" value="Peptidase_C1A_C"/>
</dbReference>
<dbReference type="AlphaFoldDB" id="A0A7E4V661"/>
<keyword evidence="2" id="KW-0645">Protease</keyword>
<dbReference type="GO" id="GO:0006508">
    <property type="term" value="P:proteolysis"/>
    <property type="evidence" value="ECO:0007669"/>
    <property type="project" value="UniProtKB-KW"/>
</dbReference>
<dbReference type="GO" id="GO:0008234">
    <property type="term" value="F:cysteine-type peptidase activity"/>
    <property type="evidence" value="ECO:0007669"/>
    <property type="project" value="UniProtKB-KW"/>
</dbReference>
<keyword evidence="7" id="KW-0472">Membrane</keyword>
<sequence>MNFWMAAPRSSKQNLLEGYDGEQKKQTETTLSSITSVLFQGSIIFIGCFLLFVGAHYAANQLYDKASRSDQRELPQDGLEVNDAADQFKSLINQLNITYNSQNELIDRFKIFSKNLKHIRQAQSDSENVIFGVNRFTLMSDDELRAYIMPSIDVSATLSTILAETERVDAETNPLPTRPGSLDWRSRGVVTRVKNQGNCGSCWAFGVTASIESLFAIRGRGLQERSEQELVDCDRDNGGCNGGTLQHAFGYIKDHGQTLERLYTYKARQEGCRQVTAEKVRISGYKSFPRDENYLADWVAANGPVTIAICVTREFYSYKRGVFNPSNDNCQHHCLGGHALAIVGYGNEGGSDYWLLKNSWDTSFGDHGYIKMKRGVNSCGIGEWAVAPIP</sequence>
<feature type="domain" description="Peptidase C1A papain C-terminal" evidence="8">
    <location>
        <begin position="178"/>
        <end position="389"/>
    </location>
</feature>
<keyword evidence="7" id="KW-1133">Transmembrane helix</keyword>
<protein>
    <submittedName>
        <fullName evidence="11">Pept_C1 domain-containing protein</fullName>
    </submittedName>
</protein>
<keyword evidence="6" id="KW-1015">Disulfide bond</keyword>
<name>A0A7E4V661_PANRE</name>
<dbReference type="Pfam" id="PF08246">
    <property type="entry name" value="Inhibitor_I29"/>
    <property type="match status" value="1"/>
</dbReference>
<keyword evidence="4" id="KW-0788">Thiol protease</keyword>
<feature type="domain" description="Cathepsin propeptide inhibitor" evidence="9">
    <location>
        <begin position="88"/>
        <end position="144"/>
    </location>
</feature>
<reference evidence="11" key="2">
    <citation type="submission" date="2020-10" db="UniProtKB">
        <authorList>
            <consortium name="WormBaseParasite"/>
        </authorList>
    </citation>
    <scope>IDENTIFICATION</scope>
</reference>
<dbReference type="InterPro" id="IPR039417">
    <property type="entry name" value="Peptidase_C1A_papain-like"/>
</dbReference>
<comment type="similarity">
    <text evidence="1">Belongs to the peptidase C1 family.</text>
</comment>
<dbReference type="PROSITE" id="PS00639">
    <property type="entry name" value="THIOL_PROTEASE_HIS"/>
    <property type="match status" value="1"/>
</dbReference>
<dbReference type="PRINTS" id="PR00705">
    <property type="entry name" value="PAPAIN"/>
</dbReference>
<dbReference type="PROSITE" id="PS00139">
    <property type="entry name" value="THIOL_PROTEASE_CYS"/>
    <property type="match status" value="1"/>
</dbReference>
<dbReference type="InterPro" id="IPR013128">
    <property type="entry name" value="Peptidase_C1A"/>
</dbReference>
<evidence type="ECO:0000256" key="7">
    <source>
        <dbReference type="SAM" id="Phobius"/>
    </source>
</evidence>
<dbReference type="PANTHER" id="PTHR12411">
    <property type="entry name" value="CYSTEINE PROTEASE FAMILY C1-RELATED"/>
    <property type="match status" value="1"/>
</dbReference>